<dbReference type="SMART" id="SM00944">
    <property type="entry name" value="Pro-kuma_activ"/>
    <property type="match status" value="1"/>
</dbReference>
<keyword evidence="6" id="KW-0106">Calcium</keyword>
<dbReference type="InterPro" id="IPR013783">
    <property type="entry name" value="Ig-like_fold"/>
</dbReference>
<evidence type="ECO:0000313" key="10">
    <source>
        <dbReference type="EMBL" id="ARM76693.1"/>
    </source>
</evidence>
<dbReference type="InterPro" id="IPR023828">
    <property type="entry name" value="Peptidase_S8_Ser-AS"/>
</dbReference>
<accession>A0A1W6K2C4</accession>
<evidence type="ECO:0000259" key="9">
    <source>
        <dbReference type="PROSITE" id="PS51695"/>
    </source>
</evidence>
<evidence type="ECO:0000313" key="11">
    <source>
        <dbReference type="Proteomes" id="UP000193404"/>
    </source>
</evidence>
<dbReference type="KEGG" id="aman:B6F84_12180"/>
<sequence length="1296" mass="141283">METKYSLIVLTIIILGVLQIILLPVYSSTPAISNTTREINGFHYIGKMPSNKNVIFTIYIPLKNTNEIFYYAQAVSNPSSPLYHKFLTKNQLQQFLPAQKYEQVLQYLKENNLKIISTALDSVIVAEGSVSQIQQALGINIQLYSNGSTSYYISEGTPKISGITVIAQNLTQIYLSHPNTLITQKEIKNLDKKLGQINATSPKEAYWGTALQKVYNATSLYKIGDEGQGYNIGILDFYGDPYIFQQLAYYDKITGLPNTNFTVVPIGPYDPELGILTGWAGEISLDVEISHTMAPKANITLYIANGALPLSSDIACIDQLDQVDVLSQSFSIPESLISQFSGELFYSCIYESDVYYALGSAEGITFLASSGDAGGAGYSNGPVGTPGYPATSPFVTSLGGTTTYIQFPGNSSQTAWSNYGFVPDDINYGGSTGGISIIEPKPWYQWSLATPNTYPSGKEVPQISANANVYPGIYIICPDNITCITGGTSEASPLTAGLLTLVMNYVHSRLGLINPILDEFGENSTIYPKVFNPITFGYNIPWTASYGYNLVTGWGTLNIGNFAYYYNQIISQKTLSIEVTVLNSTGETPIQTYPDETIEILANITYNGTEVTSGVFNTVISSIEGNISTARLVYNPALKQWTVNITLPSNANGILDVNVYGKYNGTSGYGFDEMFSGYFAEFISPQTFVPAFNSNIVLCATNSSGELANYRNISVTIYYYNISTNTYSPVTTINATFSPLIGAWYVQMPQLQPGDYLIIANNVFGYVAFTYGVELQSLFILPQVISEPGVVYGGQSIIIEGLPVPPPSLSGIMSEATGDSLTTNLMEGSNLTAELVNQQGVVVSSAQIFYSSSLGEYFGYLPVPTNATPGLYTIMLYSSYNSITLSQYINGSFYGQIYVGKPNIVSIKPISYAYEGETLQIYANITYQNGTEVKYGMFSATVYPRSLSSEYTDISIEVELPLWYNAKLGLWYGNITLPSTYSAGNLTYLEGLEYYGAPFEILITGESSNGYVTSTSLSNEFTFYILPYTEIEGQTITDPQTYDVALINDKIIFNGTLANDILINDTIEGNVIITNSNVTNVTFTNSQVTIISSKAYDIKAINSNISLIDTTNYGISLENSQITTQDSVVTNISPSPAKIELISPTTSQTNNLTGIIKIEFNVIGQDIKEVELMLNGEVIKTYTINGTLTYMLNTSVYPDGTYKLQIVAIQNDNIVSNISTSLTFQNSIIKLNSNEKNLSSTISTLNSSISSSLSSINHSISSENSKISSVSTINYVSLAIAIIAIIIAIVALIRRK</sequence>
<dbReference type="Proteomes" id="UP000193404">
    <property type="component" value="Chromosome"/>
</dbReference>
<dbReference type="InterPro" id="IPR030400">
    <property type="entry name" value="Sedolisin_dom"/>
</dbReference>
<dbReference type="SUPFAM" id="SSF52743">
    <property type="entry name" value="Subtilisin-like"/>
    <property type="match status" value="1"/>
</dbReference>
<feature type="domain" description="Peptidase S53" evidence="9">
    <location>
        <begin position="205"/>
        <end position="569"/>
    </location>
</feature>
<dbReference type="PANTHER" id="PTHR14218:SF15">
    <property type="entry name" value="TRIPEPTIDYL-PEPTIDASE 1"/>
    <property type="match status" value="1"/>
</dbReference>
<feature type="transmembrane region" description="Helical" evidence="8">
    <location>
        <begin position="1273"/>
        <end position="1293"/>
    </location>
</feature>
<dbReference type="PROSITE" id="PS00138">
    <property type="entry name" value="SUBTILASE_SER"/>
    <property type="match status" value="1"/>
</dbReference>
<proteinExistence type="predicted"/>
<dbReference type="PROSITE" id="PS51695">
    <property type="entry name" value="SEDOLISIN"/>
    <property type="match status" value="1"/>
</dbReference>
<dbReference type="PANTHER" id="PTHR14218">
    <property type="entry name" value="PROTEASE S8 TRIPEPTIDYL PEPTIDASE I CLN2"/>
    <property type="match status" value="1"/>
</dbReference>
<dbReference type="Gene3D" id="2.60.40.10">
    <property type="entry name" value="Immunoglobulins"/>
    <property type="match status" value="1"/>
</dbReference>
<keyword evidence="4" id="KW-0378">Hydrolase</keyword>
<evidence type="ECO:0000256" key="5">
    <source>
        <dbReference type="ARBA" id="ARBA00022825"/>
    </source>
</evidence>
<dbReference type="Gene3D" id="3.40.50.200">
    <property type="entry name" value="Peptidase S8/S53 domain"/>
    <property type="match status" value="1"/>
</dbReference>
<name>A0A1W6K2C4_9CREN</name>
<dbReference type="GO" id="GO:0006508">
    <property type="term" value="P:proteolysis"/>
    <property type="evidence" value="ECO:0007669"/>
    <property type="project" value="UniProtKB-KW"/>
</dbReference>
<dbReference type="InterPro" id="IPR050819">
    <property type="entry name" value="Tripeptidyl-peptidase_I"/>
</dbReference>
<protein>
    <submittedName>
        <fullName evidence="10">Peptidase S53</fullName>
    </submittedName>
</protein>
<dbReference type="InterPro" id="IPR015366">
    <property type="entry name" value="S53_propep"/>
</dbReference>
<dbReference type="EMBL" id="CP020477">
    <property type="protein sequence ID" value="ARM76693.1"/>
    <property type="molecule type" value="Genomic_DNA"/>
</dbReference>
<evidence type="ECO:0000256" key="2">
    <source>
        <dbReference type="ARBA" id="ARBA00022670"/>
    </source>
</evidence>
<feature type="transmembrane region" description="Helical" evidence="8">
    <location>
        <begin position="7"/>
        <end position="26"/>
    </location>
</feature>
<dbReference type="GO" id="GO:0046872">
    <property type="term" value="F:metal ion binding"/>
    <property type="evidence" value="ECO:0007669"/>
    <property type="project" value="UniProtKB-KW"/>
</dbReference>
<dbReference type="STRING" id="282676.B6F84_12180"/>
<dbReference type="CDD" id="cd04056">
    <property type="entry name" value="Peptidases_S53"/>
    <property type="match status" value="1"/>
</dbReference>
<reference evidence="10 11" key="1">
    <citation type="submission" date="2017-03" db="EMBL/GenBank/DDBJ databases">
        <title>Sulfur activation and transportation mechanism of thermophilic Archaea Acidianus manzaensis YN-25.</title>
        <authorList>
            <person name="Ma Y."/>
            <person name="Yang Y."/>
            <person name="Xia J."/>
        </authorList>
    </citation>
    <scope>NUCLEOTIDE SEQUENCE [LARGE SCALE GENOMIC DNA]</scope>
    <source>
        <strain evidence="10 11">YN-25</strain>
    </source>
</reference>
<keyword evidence="8" id="KW-1133">Transmembrane helix</keyword>
<dbReference type="SUPFAM" id="SSF54897">
    <property type="entry name" value="Protease propeptides/inhibitors"/>
    <property type="match status" value="1"/>
</dbReference>
<dbReference type="Pfam" id="PF09286">
    <property type="entry name" value="Pro-kuma_activ"/>
    <property type="match status" value="1"/>
</dbReference>
<comment type="cofactor">
    <cofactor evidence="1">
        <name>Ca(2+)</name>
        <dbReference type="ChEBI" id="CHEBI:29108"/>
    </cofactor>
</comment>
<dbReference type="GO" id="GO:0004252">
    <property type="term" value="F:serine-type endopeptidase activity"/>
    <property type="evidence" value="ECO:0007669"/>
    <property type="project" value="InterPro"/>
</dbReference>
<dbReference type="PIRSF" id="PIRSF032623">
    <property type="entry name" value="Peptidase_SSO2181_prd"/>
    <property type="match status" value="1"/>
</dbReference>
<dbReference type="Pfam" id="PF00082">
    <property type="entry name" value="Peptidase_S8"/>
    <property type="match status" value="1"/>
</dbReference>
<keyword evidence="5" id="KW-0720">Serine protease</keyword>
<evidence type="ECO:0000256" key="3">
    <source>
        <dbReference type="ARBA" id="ARBA00022723"/>
    </source>
</evidence>
<evidence type="ECO:0000256" key="1">
    <source>
        <dbReference type="ARBA" id="ARBA00001913"/>
    </source>
</evidence>
<dbReference type="CDD" id="cd11377">
    <property type="entry name" value="Pro-peptidase_S53"/>
    <property type="match status" value="1"/>
</dbReference>
<keyword evidence="8" id="KW-0812">Transmembrane</keyword>
<evidence type="ECO:0000256" key="8">
    <source>
        <dbReference type="SAM" id="Phobius"/>
    </source>
</evidence>
<keyword evidence="8" id="KW-0472">Membrane</keyword>
<keyword evidence="11" id="KW-1185">Reference proteome</keyword>
<keyword evidence="3" id="KW-0479">Metal-binding</keyword>
<keyword evidence="2" id="KW-0645">Protease</keyword>
<keyword evidence="7" id="KW-0865">Zymogen</keyword>
<dbReference type="InterPro" id="IPR000209">
    <property type="entry name" value="Peptidase_S8/S53_dom"/>
</dbReference>
<gene>
    <name evidence="10" type="ORF">B6F84_12180</name>
</gene>
<dbReference type="InterPro" id="IPR017001">
    <property type="entry name" value="Pept_S53_physarolisin-II_arc"/>
</dbReference>
<dbReference type="InterPro" id="IPR036852">
    <property type="entry name" value="Peptidase_S8/S53_dom_sf"/>
</dbReference>
<evidence type="ECO:0000256" key="7">
    <source>
        <dbReference type="ARBA" id="ARBA00023145"/>
    </source>
</evidence>
<evidence type="ECO:0000256" key="4">
    <source>
        <dbReference type="ARBA" id="ARBA00022801"/>
    </source>
</evidence>
<dbReference type="GO" id="GO:0008240">
    <property type="term" value="F:tripeptidyl-peptidase activity"/>
    <property type="evidence" value="ECO:0007669"/>
    <property type="project" value="TreeGrafter"/>
</dbReference>
<evidence type="ECO:0000256" key="6">
    <source>
        <dbReference type="ARBA" id="ARBA00022837"/>
    </source>
</evidence>
<organism evidence="10 11">
    <name type="scientific">Acidianus manzaensis</name>
    <dbReference type="NCBI Taxonomy" id="282676"/>
    <lineage>
        <taxon>Archaea</taxon>
        <taxon>Thermoproteota</taxon>
        <taxon>Thermoprotei</taxon>
        <taxon>Sulfolobales</taxon>
        <taxon>Sulfolobaceae</taxon>
        <taxon>Acidianus</taxon>
    </lineage>
</organism>